<accession>A0A5B7G1G7</accession>
<evidence type="ECO:0000313" key="2">
    <source>
        <dbReference type="Proteomes" id="UP000324222"/>
    </source>
</evidence>
<name>A0A5B7G1G7_PORTR</name>
<sequence length="31" mass="3516">MELGNFNYTGTATCRPGDFLQLPSFLMFLCK</sequence>
<dbReference type="EMBL" id="VSRR010009942">
    <property type="protein sequence ID" value="MPC51093.1"/>
    <property type="molecule type" value="Genomic_DNA"/>
</dbReference>
<organism evidence="1 2">
    <name type="scientific">Portunus trituberculatus</name>
    <name type="common">Swimming crab</name>
    <name type="synonym">Neptunus trituberculatus</name>
    <dbReference type="NCBI Taxonomy" id="210409"/>
    <lineage>
        <taxon>Eukaryota</taxon>
        <taxon>Metazoa</taxon>
        <taxon>Ecdysozoa</taxon>
        <taxon>Arthropoda</taxon>
        <taxon>Crustacea</taxon>
        <taxon>Multicrustacea</taxon>
        <taxon>Malacostraca</taxon>
        <taxon>Eumalacostraca</taxon>
        <taxon>Eucarida</taxon>
        <taxon>Decapoda</taxon>
        <taxon>Pleocyemata</taxon>
        <taxon>Brachyura</taxon>
        <taxon>Eubrachyura</taxon>
        <taxon>Portunoidea</taxon>
        <taxon>Portunidae</taxon>
        <taxon>Portuninae</taxon>
        <taxon>Portunus</taxon>
    </lineage>
</organism>
<comment type="caution">
    <text evidence="1">The sequence shown here is derived from an EMBL/GenBank/DDBJ whole genome shotgun (WGS) entry which is preliminary data.</text>
</comment>
<protein>
    <submittedName>
        <fullName evidence="1">Uncharacterized protein</fullName>
    </submittedName>
</protein>
<reference evidence="1 2" key="1">
    <citation type="submission" date="2019-05" db="EMBL/GenBank/DDBJ databases">
        <title>Another draft genome of Portunus trituberculatus and its Hox gene families provides insights of decapod evolution.</title>
        <authorList>
            <person name="Jeong J.-H."/>
            <person name="Song I."/>
            <person name="Kim S."/>
            <person name="Choi T."/>
            <person name="Kim D."/>
            <person name="Ryu S."/>
            <person name="Kim W."/>
        </authorList>
    </citation>
    <scope>NUCLEOTIDE SEQUENCE [LARGE SCALE GENOMIC DNA]</scope>
    <source>
        <tissue evidence="1">Muscle</tissue>
    </source>
</reference>
<keyword evidence="2" id="KW-1185">Reference proteome</keyword>
<evidence type="ECO:0000313" key="1">
    <source>
        <dbReference type="EMBL" id="MPC51093.1"/>
    </source>
</evidence>
<dbReference type="AlphaFoldDB" id="A0A5B7G1G7"/>
<gene>
    <name evidence="1" type="ORF">E2C01_044931</name>
</gene>
<dbReference type="Proteomes" id="UP000324222">
    <property type="component" value="Unassembled WGS sequence"/>
</dbReference>
<proteinExistence type="predicted"/>